<protein>
    <submittedName>
        <fullName evidence="2">Uncharacterized protein</fullName>
    </submittedName>
</protein>
<evidence type="ECO:0000313" key="3">
    <source>
        <dbReference type="Proteomes" id="UP000037773"/>
    </source>
</evidence>
<proteinExistence type="predicted"/>
<sequence>MGGGGLRDAPGPYGRGVRLLDGPLRRRPRDHSRVGRGGGGETGRERLVQGASAVVAEDGHGG</sequence>
<feature type="region of interest" description="Disordered" evidence="1">
    <location>
        <begin position="1"/>
        <end position="62"/>
    </location>
</feature>
<evidence type="ECO:0000313" key="2">
    <source>
        <dbReference type="EMBL" id="KOT40683.1"/>
    </source>
</evidence>
<evidence type="ECO:0000256" key="1">
    <source>
        <dbReference type="SAM" id="MobiDB-lite"/>
    </source>
</evidence>
<keyword evidence="3" id="KW-1185">Reference proteome</keyword>
<accession>A0A0M9X9C6</accession>
<organism evidence="2 3">
    <name type="scientific">Streptomyces caelestis</name>
    <dbReference type="NCBI Taxonomy" id="36816"/>
    <lineage>
        <taxon>Bacteria</taxon>
        <taxon>Bacillati</taxon>
        <taxon>Actinomycetota</taxon>
        <taxon>Actinomycetes</taxon>
        <taxon>Kitasatosporales</taxon>
        <taxon>Streptomycetaceae</taxon>
        <taxon>Streptomyces</taxon>
    </lineage>
</organism>
<name>A0A0M9X9C6_9ACTN</name>
<comment type="caution">
    <text evidence="2">The sequence shown here is derived from an EMBL/GenBank/DDBJ whole genome shotgun (WGS) entry which is preliminary data.</text>
</comment>
<dbReference type="Proteomes" id="UP000037773">
    <property type="component" value="Unassembled WGS sequence"/>
</dbReference>
<dbReference type="AlphaFoldDB" id="A0A0M9X9C6"/>
<reference evidence="2 3" key="1">
    <citation type="submission" date="2015-07" db="EMBL/GenBank/DDBJ databases">
        <authorList>
            <person name="Noorani M."/>
        </authorList>
    </citation>
    <scope>NUCLEOTIDE SEQUENCE [LARGE SCALE GENOMIC DNA]</scope>
    <source>
        <strain evidence="2 3">NRRL B-24567</strain>
    </source>
</reference>
<dbReference type="EMBL" id="LGCN01000119">
    <property type="protein sequence ID" value="KOT40683.1"/>
    <property type="molecule type" value="Genomic_DNA"/>
</dbReference>
<gene>
    <name evidence="2" type="ORF">ADK41_10950</name>
</gene>